<evidence type="ECO:0000256" key="1">
    <source>
        <dbReference type="ARBA" id="ARBA00004496"/>
    </source>
</evidence>
<feature type="binding site" evidence="14">
    <location>
        <position position="89"/>
    </location>
    <ligand>
        <name>ITP</name>
        <dbReference type="ChEBI" id="CHEBI:61402"/>
    </ligand>
</feature>
<dbReference type="GO" id="GO:0036222">
    <property type="term" value="F:XTP diphosphatase activity"/>
    <property type="evidence" value="ECO:0007669"/>
    <property type="project" value="UniProtKB-UniRule"/>
</dbReference>
<gene>
    <name evidence="17" type="primary">LOC103524196</name>
</gene>
<protein>
    <recommendedName>
        <fullName evidence="14">Inosine triphosphate pyrophosphatase</fullName>
        <shortName evidence="14">ITPase</shortName>
        <shortName evidence="14">Inosine triphosphatase</shortName>
        <ecNumber evidence="14">3.6.1.66</ecNumber>
    </recommendedName>
    <alternativeName>
        <fullName evidence="14">Non-canonical purine NTP pyrophosphatase</fullName>
    </alternativeName>
    <alternativeName>
        <fullName evidence="14">Non-standard purine NTP pyrophosphatase</fullName>
    </alternativeName>
    <alternativeName>
        <fullName evidence="14">Nucleoside-triphosphate diphosphatase</fullName>
    </alternativeName>
    <alternativeName>
        <fullName evidence="14">Nucleoside-triphosphate pyrophosphatase</fullName>
        <shortName evidence="14">NTPase</shortName>
    </alternativeName>
    <alternativeName>
        <fullName evidence="14">XTP/dITP diphosphatase</fullName>
    </alternativeName>
</protein>
<feature type="binding site" evidence="14">
    <location>
        <position position="105"/>
    </location>
    <ligand>
        <name>Mg(2+)</name>
        <dbReference type="ChEBI" id="CHEBI:18420"/>
    </ligand>
</feature>
<evidence type="ECO:0000256" key="6">
    <source>
        <dbReference type="ARBA" id="ARBA00022801"/>
    </source>
</evidence>
<dbReference type="SUPFAM" id="SSF52972">
    <property type="entry name" value="ITPase-like"/>
    <property type="match status" value="1"/>
</dbReference>
<comment type="function">
    <text evidence="10">Pyrophosphatase that hydrolyzes the non-canonical purine nucleotides inosine triphosphate (ITP), deoxyinosine triphosphate (dITP) as well as 2'-deoxy-N-6-hydroxylaminopurine triphosphate (dHAPTP) and xanthosine 5'-triphosphate (XTP) to their respective monophosphate derivatives. The enzyme does not distinguish between the deoxy- and ribose forms. Probably excludes non-canonical purines from RNA and DNA precursor pools, thus preventing their incorporation into RNA and DNA and avoiding chromosomal lesions.</text>
</comment>
<dbReference type="PANTHER" id="PTHR11067:SF9">
    <property type="entry name" value="INOSINE TRIPHOSPHATE PYROPHOSPHATASE"/>
    <property type="match status" value="1"/>
</dbReference>
<dbReference type="PaxDb" id="121845-A0A1S3DT68"/>
<evidence type="ECO:0000256" key="8">
    <source>
        <dbReference type="ARBA" id="ARBA00023080"/>
    </source>
</evidence>
<evidence type="ECO:0000313" key="16">
    <source>
        <dbReference type="Proteomes" id="UP000079169"/>
    </source>
</evidence>
<comment type="catalytic activity">
    <reaction evidence="11">
        <text>ITP + H2O = IMP + diphosphate + H(+)</text>
        <dbReference type="Rhea" id="RHEA:29399"/>
        <dbReference type="ChEBI" id="CHEBI:15377"/>
        <dbReference type="ChEBI" id="CHEBI:15378"/>
        <dbReference type="ChEBI" id="CHEBI:33019"/>
        <dbReference type="ChEBI" id="CHEBI:58053"/>
        <dbReference type="ChEBI" id="CHEBI:61402"/>
        <dbReference type="EC" id="3.6.1.66"/>
    </reaction>
    <physiologicalReaction direction="left-to-right" evidence="11">
        <dbReference type="Rhea" id="RHEA:29400"/>
    </physiologicalReaction>
</comment>
<dbReference type="Pfam" id="PF01725">
    <property type="entry name" value="Ham1p_like"/>
    <property type="match status" value="1"/>
</dbReference>
<dbReference type="AlphaFoldDB" id="A0A1S3DT68"/>
<evidence type="ECO:0000256" key="10">
    <source>
        <dbReference type="ARBA" id="ARBA00054940"/>
    </source>
</evidence>
<feature type="binding site" evidence="14">
    <location>
        <position position="203"/>
    </location>
    <ligand>
        <name>ITP</name>
        <dbReference type="ChEBI" id="CHEBI:61402"/>
    </ligand>
</feature>
<proteinExistence type="inferred from homology"/>
<dbReference type="GO" id="GO:0009117">
    <property type="term" value="P:nucleotide metabolic process"/>
    <property type="evidence" value="ECO:0007669"/>
    <property type="project" value="UniProtKB-KW"/>
</dbReference>
<feature type="binding site" evidence="14">
    <location>
        <begin position="208"/>
        <end position="209"/>
    </location>
    <ligand>
        <name>ITP</name>
        <dbReference type="ChEBI" id="CHEBI:61402"/>
    </ligand>
</feature>
<keyword evidence="7 14" id="KW-0460">Magnesium</keyword>
<keyword evidence="4 14" id="KW-0479">Metal-binding</keyword>
<evidence type="ECO:0000256" key="3">
    <source>
        <dbReference type="ARBA" id="ARBA00022490"/>
    </source>
</evidence>
<comment type="function">
    <text evidence="14">Pyrophosphatase that hydrolyzes non-canonical purine nucleotides such as inosine triphosphate (ITP), deoxyinosine triphosphate (dITP) or xanthosine 5'-triphosphate (XTP) to their respective monophosphate derivatives. The enzyme does not distinguish between the deoxy- and ribose forms. Probably excludes non-canonical purines from RNA and DNA precursor pools, thus preventing their incorporation into RNA and DNA and avoiding chromosomal lesions.</text>
</comment>
<evidence type="ECO:0000256" key="7">
    <source>
        <dbReference type="ARBA" id="ARBA00022842"/>
    </source>
</evidence>
<keyword evidence="9 14" id="KW-0464">Manganese</keyword>
<dbReference type="GO" id="GO:0046872">
    <property type="term" value="F:metal ion binding"/>
    <property type="evidence" value="ECO:0007669"/>
    <property type="project" value="UniProtKB-KW"/>
</dbReference>
<dbReference type="RefSeq" id="XP_008487427.1">
    <property type="nucleotide sequence ID" value="XM_008489205.3"/>
</dbReference>
<dbReference type="HAMAP" id="MF_03148">
    <property type="entry name" value="HAM1_NTPase"/>
    <property type="match status" value="1"/>
</dbReference>
<accession>A0A1S3DT68</accession>
<dbReference type="InterPro" id="IPR029001">
    <property type="entry name" value="ITPase-like_fam"/>
</dbReference>
<comment type="subcellular location">
    <subcellularLocation>
        <location evidence="1 14">Cytoplasm</location>
    </subcellularLocation>
</comment>
<evidence type="ECO:0000256" key="4">
    <source>
        <dbReference type="ARBA" id="ARBA00022723"/>
    </source>
</evidence>
<dbReference type="GO" id="GO:0036220">
    <property type="term" value="F:ITP diphosphatase activity"/>
    <property type="evidence" value="ECO:0007669"/>
    <property type="project" value="UniProtKB-UniRule"/>
</dbReference>
<evidence type="ECO:0000256" key="15">
    <source>
        <dbReference type="RuleBase" id="RU003781"/>
    </source>
</evidence>
<comment type="catalytic activity">
    <reaction evidence="14">
        <text>XTP + H2O = XMP + diphosphate + H(+)</text>
        <dbReference type="Rhea" id="RHEA:28610"/>
        <dbReference type="ChEBI" id="CHEBI:15377"/>
        <dbReference type="ChEBI" id="CHEBI:15378"/>
        <dbReference type="ChEBI" id="CHEBI:33019"/>
        <dbReference type="ChEBI" id="CHEBI:57464"/>
        <dbReference type="ChEBI" id="CHEBI:61314"/>
        <dbReference type="EC" id="3.6.1.66"/>
    </reaction>
</comment>
<dbReference type="NCBIfam" id="TIGR00042">
    <property type="entry name" value="RdgB/HAM1 family non-canonical purine NTP pyrophosphatase"/>
    <property type="match status" value="1"/>
</dbReference>
<comment type="similarity">
    <text evidence="2 14 15">Belongs to the HAM1 NTPase family.</text>
</comment>
<feature type="binding site" evidence="14">
    <location>
        <position position="77"/>
    </location>
    <ligand>
        <name>Mg(2+)</name>
        <dbReference type="ChEBI" id="CHEBI:18420"/>
    </ligand>
</feature>
<dbReference type="CDD" id="cd00515">
    <property type="entry name" value="HAM1"/>
    <property type="match status" value="1"/>
</dbReference>
<feature type="binding site" evidence="14">
    <location>
        <begin position="180"/>
        <end position="183"/>
    </location>
    <ligand>
        <name>ITP</name>
        <dbReference type="ChEBI" id="CHEBI:61402"/>
    </ligand>
</feature>
<comment type="catalytic activity">
    <reaction evidence="13">
        <text>N(6)-hydroxy-dATP + H2O = N(6)-hydroxy-dAMP + diphosphate + H(+)</text>
        <dbReference type="Rhea" id="RHEA:83971"/>
        <dbReference type="ChEBI" id="CHEBI:15377"/>
        <dbReference type="ChEBI" id="CHEBI:15378"/>
        <dbReference type="ChEBI" id="CHEBI:33019"/>
        <dbReference type="ChEBI" id="CHEBI:233529"/>
        <dbReference type="ChEBI" id="CHEBI:233530"/>
    </reaction>
    <physiologicalReaction direction="left-to-right" evidence="13">
        <dbReference type="Rhea" id="RHEA:83972"/>
    </physiologicalReaction>
</comment>
<dbReference type="PANTHER" id="PTHR11067">
    <property type="entry name" value="INOSINE TRIPHOSPHATE PYROPHOSPHATASE/HAM1 PROTEIN"/>
    <property type="match status" value="1"/>
</dbReference>
<comment type="subunit">
    <text evidence="14">Homodimer.</text>
</comment>
<keyword evidence="3 14" id="KW-0963">Cytoplasm</keyword>
<comment type="cofactor">
    <cofactor evidence="14">
        <name>Mg(2+)</name>
        <dbReference type="ChEBI" id="CHEBI:18420"/>
    </cofactor>
    <cofactor evidence="14">
        <name>Mn(2+)</name>
        <dbReference type="ChEBI" id="CHEBI:29035"/>
    </cofactor>
    <text evidence="14">Binds 1 divalent metal cation per subunit; can use either Mg(2+) or Mn(2+).</text>
</comment>
<dbReference type="InterPro" id="IPR002637">
    <property type="entry name" value="RdgB/HAM1"/>
</dbReference>
<evidence type="ECO:0000256" key="5">
    <source>
        <dbReference type="ARBA" id="ARBA00022741"/>
    </source>
</evidence>
<dbReference type="STRING" id="121845.A0A1S3DT68"/>
<dbReference type="Gene3D" id="3.90.950.10">
    <property type="match status" value="1"/>
</dbReference>
<name>A0A1S3DT68_DIACI</name>
<evidence type="ECO:0000256" key="12">
    <source>
        <dbReference type="ARBA" id="ARBA00093255"/>
    </source>
</evidence>
<feature type="binding site" evidence="14">
    <location>
        <begin position="105"/>
        <end position="106"/>
    </location>
    <ligand>
        <name>ITP</name>
        <dbReference type="ChEBI" id="CHEBI:61402"/>
    </ligand>
</feature>
<organism evidence="16 17">
    <name type="scientific">Diaphorina citri</name>
    <name type="common">Asian citrus psyllid</name>
    <dbReference type="NCBI Taxonomy" id="121845"/>
    <lineage>
        <taxon>Eukaryota</taxon>
        <taxon>Metazoa</taxon>
        <taxon>Ecdysozoa</taxon>
        <taxon>Arthropoda</taxon>
        <taxon>Hexapoda</taxon>
        <taxon>Insecta</taxon>
        <taxon>Pterygota</taxon>
        <taxon>Neoptera</taxon>
        <taxon>Paraneoptera</taxon>
        <taxon>Hemiptera</taxon>
        <taxon>Sternorrhyncha</taxon>
        <taxon>Psylloidea</taxon>
        <taxon>Psyllidae</taxon>
        <taxon>Diaphorininae</taxon>
        <taxon>Diaphorina</taxon>
    </lineage>
</organism>
<dbReference type="FunFam" id="3.90.950.10:FF:000003">
    <property type="entry name" value="Inosine triphosphate pyrophosphatase"/>
    <property type="match status" value="1"/>
</dbReference>
<dbReference type="EC" id="3.6.1.66" evidence="14"/>
<dbReference type="InterPro" id="IPR027502">
    <property type="entry name" value="ITPase"/>
</dbReference>
<keyword evidence="6 14" id="KW-0378">Hydrolase</keyword>
<keyword evidence="8 14" id="KW-0546">Nucleotide metabolism</keyword>
<evidence type="ECO:0000313" key="17">
    <source>
        <dbReference type="RefSeq" id="XP_008487427.1"/>
    </source>
</evidence>
<evidence type="ECO:0000256" key="9">
    <source>
        <dbReference type="ARBA" id="ARBA00023211"/>
    </source>
</evidence>
<sequence>MLAVAARTGNFLCTTNKFVFLSVFSKFLSIGTGISMSNATKKVTFVTGNVKKLEEFVQILGPNVPFQMIHQDIDLPELQGEIDDVCTKKCERAIKVINDRVIVEDTCLCFNALGGLPGPYVKWFLKKIGPAGLHKMLAGFEDKSAIAVCTFAFGDRDGSVRLFRGETHGKIVEPRGPDTFGWDSCFQPDGFEQTYAEMLKEQKNQISHRNKAVLKLQDFFVKMNATES</sequence>
<dbReference type="GO" id="GO:0009204">
    <property type="term" value="P:deoxyribonucleoside triphosphate catabolic process"/>
    <property type="evidence" value="ECO:0007669"/>
    <property type="project" value="UniProtKB-UniRule"/>
</dbReference>
<evidence type="ECO:0000256" key="11">
    <source>
        <dbReference type="ARBA" id="ARBA00093218"/>
    </source>
</evidence>
<dbReference type="GeneID" id="103524196"/>
<dbReference type="GO" id="GO:0035870">
    <property type="term" value="F:dITP diphosphatase activity"/>
    <property type="evidence" value="ECO:0007669"/>
    <property type="project" value="UniProtKB-UniRule"/>
</dbReference>
<keyword evidence="5 14" id="KW-0547">Nucleotide-binding</keyword>
<dbReference type="GO" id="GO:0000166">
    <property type="term" value="F:nucleotide binding"/>
    <property type="evidence" value="ECO:0007669"/>
    <property type="project" value="UniProtKB-KW"/>
</dbReference>
<dbReference type="GO" id="GO:0005737">
    <property type="term" value="C:cytoplasm"/>
    <property type="evidence" value="ECO:0007669"/>
    <property type="project" value="UniProtKB-SubCell"/>
</dbReference>
<comment type="catalytic activity">
    <reaction evidence="12">
        <text>dITP + H2O = dIMP + diphosphate + H(+)</text>
        <dbReference type="Rhea" id="RHEA:28342"/>
        <dbReference type="ChEBI" id="CHEBI:15377"/>
        <dbReference type="ChEBI" id="CHEBI:15378"/>
        <dbReference type="ChEBI" id="CHEBI:33019"/>
        <dbReference type="ChEBI" id="CHEBI:61194"/>
        <dbReference type="ChEBI" id="CHEBI:61382"/>
        <dbReference type="EC" id="3.6.1.66"/>
    </reaction>
    <physiologicalReaction direction="left-to-right" evidence="12">
        <dbReference type="Rhea" id="RHEA:28343"/>
    </physiologicalReaction>
</comment>
<dbReference type="Proteomes" id="UP000079169">
    <property type="component" value="Unplaced"/>
</dbReference>
<dbReference type="KEGG" id="dci:103524196"/>
<evidence type="ECO:0000256" key="13">
    <source>
        <dbReference type="ARBA" id="ARBA00093271"/>
    </source>
</evidence>
<evidence type="ECO:0000256" key="2">
    <source>
        <dbReference type="ARBA" id="ARBA00008023"/>
    </source>
</evidence>
<feature type="binding site" evidence="14">
    <location>
        <begin position="47"/>
        <end position="52"/>
    </location>
    <ligand>
        <name>ITP</name>
        <dbReference type="ChEBI" id="CHEBI:61402"/>
    </ligand>
</feature>
<evidence type="ECO:0000256" key="14">
    <source>
        <dbReference type="HAMAP-Rule" id="MF_03148"/>
    </source>
</evidence>
<keyword evidence="16" id="KW-1185">Reference proteome</keyword>
<reference evidence="17" key="1">
    <citation type="submission" date="2025-08" db="UniProtKB">
        <authorList>
            <consortium name="RefSeq"/>
        </authorList>
    </citation>
    <scope>IDENTIFICATION</scope>
</reference>